<evidence type="ECO:0000313" key="1">
    <source>
        <dbReference type="EMBL" id="MEI4280696.1"/>
    </source>
</evidence>
<accession>A0ABU8ECX8</accession>
<reference evidence="1 2" key="1">
    <citation type="submission" date="2024-03" db="EMBL/GenBank/DDBJ databases">
        <title>Draft genome sequence of Klenkia terrae.</title>
        <authorList>
            <person name="Duangmal K."/>
            <person name="Chantavorakit T."/>
        </authorList>
    </citation>
    <scope>NUCLEOTIDE SEQUENCE [LARGE SCALE GENOMIC DNA]</scope>
    <source>
        <strain evidence="1 2">JCM 17786</strain>
    </source>
</reference>
<dbReference type="RefSeq" id="WP_336392809.1">
    <property type="nucleotide sequence ID" value="NZ_JBAPLV010000027.1"/>
</dbReference>
<evidence type="ECO:0000313" key="2">
    <source>
        <dbReference type="Proteomes" id="UP001373496"/>
    </source>
</evidence>
<proteinExistence type="predicted"/>
<dbReference type="Proteomes" id="UP001373496">
    <property type="component" value="Unassembled WGS sequence"/>
</dbReference>
<sequence>MIKLHRVDDAFDTCRTHLNVSNGFNGPVDTILTSYVSAVIYASFEAKVREIVSSRSRTAGVDAHLHSFTRIAAKRLIRSIKISELAGTASFFDSSCKAKFGAGATDEEKAAWDAIVQNRHGVAHDGENENSLGNLTFHELESLYPKALKVLEVFESAVAWPSALDNTRTGWH</sequence>
<protein>
    <submittedName>
        <fullName evidence="1">HEPN domain-containing protein</fullName>
    </submittedName>
</protein>
<organism evidence="1 2">
    <name type="scientific">Klenkia terrae</name>
    <dbReference type="NCBI Taxonomy" id="1052259"/>
    <lineage>
        <taxon>Bacteria</taxon>
        <taxon>Bacillati</taxon>
        <taxon>Actinomycetota</taxon>
        <taxon>Actinomycetes</taxon>
        <taxon>Geodermatophilales</taxon>
        <taxon>Geodermatophilaceae</taxon>
        <taxon>Klenkia</taxon>
    </lineage>
</organism>
<name>A0ABU8ECX8_9ACTN</name>
<gene>
    <name evidence="1" type="ORF">UXQ13_19640</name>
</gene>
<keyword evidence="2" id="KW-1185">Reference proteome</keyword>
<dbReference type="EMBL" id="JBAPLV010000027">
    <property type="protein sequence ID" value="MEI4280696.1"/>
    <property type="molecule type" value="Genomic_DNA"/>
</dbReference>
<comment type="caution">
    <text evidence="1">The sequence shown here is derived from an EMBL/GenBank/DDBJ whole genome shotgun (WGS) entry which is preliminary data.</text>
</comment>